<dbReference type="Proteomes" id="UP001151760">
    <property type="component" value="Unassembled WGS sequence"/>
</dbReference>
<protein>
    <submittedName>
        <fullName evidence="1">Uncharacterized protein</fullName>
    </submittedName>
</protein>
<accession>A0ABQ5GG67</accession>
<reference evidence="1" key="2">
    <citation type="submission" date="2022-01" db="EMBL/GenBank/DDBJ databases">
        <authorList>
            <person name="Yamashiro T."/>
            <person name="Shiraishi A."/>
            <person name="Satake H."/>
            <person name="Nakayama K."/>
        </authorList>
    </citation>
    <scope>NUCLEOTIDE SEQUENCE</scope>
</reference>
<evidence type="ECO:0000313" key="1">
    <source>
        <dbReference type="EMBL" id="GJT74205.1"/>
    </source>
</evidence>
<name>A0ABQ5GG67_9ASTR</name>
<reference evidence="1" key="1">
    <citation type="journal article" date="2022" name="Int. J. Mol. Sci.">
        <title>Draft Genome of Tanacetum Coccineum: Genomic Comparison of Closely Related Tanacetum-Family Plants.</title>
        <authorList>
            <person name="Yamashiro T."/>
            <person name="Shiraishi A."/>
            <person name="Nakayama K."/>
            <person name="Satake H."/>
        </authorList>
    </citation>
    <scope>NUCLEOTIDE SEQUENCE</scope>
</reference>
<feature type="non-terminal residue" evidence="1">
    <location>
        <position position="1"/>
    </location>
</feature>
<sequence>VDTLSIIARGPQYVYTKFWPPVHTTCAEILFFDHVRSHLALPTLPIVQVTLASGAASFIDRVNDYTVISVCKYQLHQDMLSNNDTMMQDMKPNVTGMQQPARPSSAVNVSILENLSQARLMNNGASMRIPSIDGNLVAMHMPDMISNGMDSTVPVSQTMISRIVQSTVPVPGSFTSNMSGSLSQPLGYRQGSVRMGQTCLGILMFFC</sequence>
<comment type="caution">
    <text evidence="1">The sequence shown here is derived from an EMBL/GenBank/DDBJ whole genome shotgun (WGS) entry which is preliminary data.</text>
</comment>
<proteinExistence type="predicted"/>
<keyword evidence="2" id="KW-1185">Reference proteome</keyword>
<evidence type="ECO:0000313" key="2">
    <source>
        <dbReference type="Proteomes" id="UP001151760"/>
    </source>
</evidence>
<organism evidence="1 2">
    <name type="scientific">Tanacetum coccineum</name>
    <dbReference type="NCBI Taxonomy" id="301880"/>
    <lineage>
        <taxon>Eukaryota</taxon>
        <taxon>Viridiplantae</taxon>
        <taxon>Streptophyta</taxon>
        <taxon>Embryophyta</taxon>
        <taxon>Tracheophyta</taxon>
        <taxon>Spermatophyta</taxon>
        <taxon>Magnoliopsida</taxon>
        <taxon>eudicotyledons</taxon>
        <taxon>Gunneridae</taxon>
        <taxon>Pentapetalae</taxon>
        <taxon>asterids</taxon>
        <taxon>campanulids</taxon>
        <taxon>Asterales</taxon>
        <taxon>Asteraceae</taxon>
        <taxon>Asteroideae</taxon>
        <taxon>Anthemideae</taxon>
        <taxon>Anthemidinae</taxon>
        <taxon>Tanacetum</taxon>
    </lineage>
</organism>
<dbReference type="EMBL" id="BQNB010018421">
    <property type="protein sequence ID" value="GJT74205.1"/>
    <property type="molecule type" value="Genomic_DNA"/>
</dbReference>
<gene>
    <name evidence="1" type="ORF">Tco_1040930</name>
</gene>